<dbReference type="InterPro" id="IPR029787">
    <property type="entry name" value="Nucleotide_cyclase"/>
</dbReference>
<gene>
    <name evidence="1" type="ORF">GCA01S_084_00050</name>
</gene>
<evidence type="ECO:0000313" key="2">
    <source>
        <dbReference type="Proteomes" id="UP000023561"/>
    </source>
</evidence>
<name>A0A023DK64_9BACL</name>
<comment type="caution">
    <text evidence="1">The sequence shown here is derived from an EMBL/GenBank/DDBJ whole genome shotgun (WGS) entry which is preliminary data.</text>
</comment>
<dbReference type="Proteomes" id="UP000023561">
    <property type="component" value="Unassembled WGS sequence"/>
</dbReference>
<organism evidence="1 2">
    <name type="scientific">Parageobacillus caldoxylosilyticus NBRC 107762</name>
    <dbReference type="NCBI Taxonomy" id="1220594"/>
    <lineage>
        <taxon>Bacteria</taxon>
        <taxon>Bacillati</taxon>
        <taxon>Bacillota</taxon>
        <taxon>Bacilli</taxon>
        <taxon>Bacillales</taxon>
        <taxon>Anoxybacillaceae</taxon>
        <taxon>Saccharococcus</taxon>
    </lineage>
</organism>
<dbReference type="SUPFAM" id="SSF55073">
    <property type="entry name" value="Nucleotide cyclase"/>
    <property type="match status" value="1"/>
</dbReference>
<evidence type="ECO:0008006" key="3">
    <source>
        <dbReference type="Google" id="ProtNLM"/>
    </source>
</evidence>
<accession>A0A023DK64</accession>
<dbReference type="AlphaFoldDB" id="A0A023DK64"/>
<dbReference type="EMBL" id="BAWO01000084">
    <property type="protein sequence ID" value="GAJ41662.1"/>
    <property type="molecule type" value="Genomic_DNA"/>
</dbReference>
<evidence type="ECO:0000313" key="1">
    <source>
        <dbReference type="EMBL" id="GAJ41662.1"/>
    </source>
</evidence>
<dbReference type="RefSeq" id="WP_042412083.1">
    <property type="nucleotide sequence ID" value="NZ_BAWO01000084.1"/>
</dbReference>
<reference evidence="1 2" key="1">
    <citation type="submission" date="2014-04" db="EMBL/GenBank/DDBJ databases">
        <title>Whole genome shotgun sequence of Geobacillus caldoxylosilyticus NBRC 107762.</title>
        <authorList>
            <person name="Hosoyama A."/>
            <person name="Hosoyama Y."/>
            <person name="Katano-Makiyama Y."/>
            <person name="Tsuchikane K."/>
            <person name="Ohji S."/>
            <person name="Ichikawa N."/>
            <person name="Yamazoe A."/>
            <person name="Fujita N."/>
        </authorList>
    </citation>
    <scope>NUCLEOTIDE SEQUENCE [LARGE SCALE GENOMIC DNA]</scope>
    <source>
        <strain evidence="1 2">NBRC 107762</strain>
    </source>
</reference>
<dbReference type="OrthoDB" id="9806704at2"/>
<keyword evidence="2" id="KW-1185">Reference proteome</keyword>
<proteinExistence type="predicted"/>
<dbReference type="Gene3D" id="3.30.70.1230">
    <property type="entry name" value="Nucleotide cyclase"/>
    <property type="match status" value="1"/>
</dbReference>
<protein>
    <recommendedName>
        <fullName evidence="3">Guanylate cyclase domain-containing protein</fullName>
    </recommendedName>
</protein>
<sequence length="358" mass="41299">MKASKYLSIVQKNPRYRVNYNPIYAILEGLYVQKSSEELQHKYLINEIINEELTKDFKIGGHPDYDYLLNEIKEEKDFYNENNQVANVKLCSLFIDLRNFTKRALFVQDPGIETIQEIAKLKQKAISTWIKLARYYQGHIHSITGDGLMVLIGGKKPEDEDEWTIGARAFLIALRVLESADFLNDELKQTLIEKGKESYATNSHNLLNIKVGIEYSPETLMNPQGVIVNINGEKKPVGEVKATAFEIDFSAKLLGYYNDAEKKLDGSPKYGRILLFGEKYKELMDFNDEIDVVYLSEYSRQMFDTTQTRKLYYMDCKELKYNIITLEDVAKKCNVYNASETAKNVSINIAREEKIQHG</sequence>